<dbReference type="AlphaFoldDB" id="A0A383WFC5"/>
<dbReference type="Proteomes" id="UP000256970">
    <property type="component" value="Unassembled WGS sequence"/>
</dbReference>
<feature type="compositionally biased region" description="Low complexity" evidence="1">
    <location>
        <begin position="49"/>
        <end position="61"/>
    </location>
</feature>
<gene>
    <name evidence="2" type="ORF">BQ4739_LOCUS16503</name>
</gene>
<organism evidence="2 3">
    <name type="scientific">Tetradesmus obliquus</name>
    <name type="common">Green alga</name>
    <name type="synonym">Acutodesmus obliquus</name>
    <dbReference type="NCBI Taxonomy" id="3088"/>
    <lineage>
        <taxon>Eukaryota</taxon>
        <taxon>Viridiplantae</taxon>
        <taxon>Chlorophyta</taxon>
        <taxon>core chlorophytes</taxon>
        <taxon>Chlorophyceae</taxon>
        <taxon>CS clade</taxon>
        <taxon>Sphaeropleales</taxon>
        <taxon>Scenedesmaceae</taxon>
        <taxon>Tetradesmus</taxon>
    </lineage>
</organism>
<keyword evidence="3" id="KW-1185">Reference proteome</keyword>
<sequence length="122" mass="13282">MQLRGWQAAAAAAQQQQQQQQQDLGIAAGARYYSRQQAEALEQCGMLRSSSSSSSSSNSSSRVGQPLVVHPVDPTCSVFDQTDAPFELWGEFGRSARLLQRQLLSCSWGEIMWDSSLSAVVA</sequence>
<reference evidence="2 3" key="1">
    <citation type="submission" date="2016-10" db="EMBL/GenBank/DDBJ databases">
        <authorList>
            <person name="Cai Z."/>
        </authorList>
    </citation>
    <scope>NUCLEOTIDE SEQUENCE [LARGE SCALE GENOMIC DNA]</scope>
</reference>
<evidence type="ECO:0000313" key="2">
    <source>
        <dbReference type="EMBL" id="SZX76141.1"/>
    </source>
</evidence>
<name>A0A383WFC5_TETOB</name>
<feature type="region of interest" description="Disordered" evidence="1">
    <location>
        <begin position="47"/>
        <end position="67"/>
    </location>
</feature>
<evidence type="ECO:0000256" key="1">
    <source>
        <dbReference type="SAM" id="MobiDB-lite"/>
    </source>
</evidence>
<evidence type="ECO:0000313" key="3">
    <source>
        <dbReference type="Proteomes" id="UP000256970"/>
    </source>
</evidence>
<accession>A0A383WFC5</accession>
<protein>
    <submittedName>
        <fullName evidence="2">Uncharacterized protein</fullName>
    </submittedName>
</protein>
<proteinExistence type="predicted"/>
<dbReference type="EMBL" id="FNXT01001249">
    <property type="protein sequence ID" value="SZX76141.1"/>
    <property type="molecule type" value="Genomic_DNA"/>
</dbReference>